<reference evidence="2 3" key="1">
    <citation type="journal article" date="2014" name="Int. J. Syst. Evol. Microbiol.">
        <title>Complete genome sequence of Corynebacterium casei LMG S-19264T (=DSM 44701T), isolated from a smear-ripened cheese.</title>
        <authorList>
            <consortium name="US DOE Joint Genome Institute (JGI-PGF)"/>
            <person name="Walter F."/>
            <person name="Albersmeier A."/>
            <person name="Kalinowski J."/>
            <person name="Ruckert C."/>
        </authorList>
    </citation>
    <scope>NUCLEOTIDE SEQUENCE [LARGE SCALE GENOMIC DNA]</scope>
    <source>
        <strain evidence="2 3">IBRC-M 10912</strain>
    </source>
</reference>
<protein>
    <recommendedName>
        <fullName evidence="4">Yip1 domain-containing protein</fullName>
    </recommendedName>
</protein>
<feature type="transmembrane region" description="Helical" evidence="1">
    <location>
        <begin position="19"/>
        <end position="40"/>
    </location>
</feature>
<feature type="transmembrane region" description="Helical" evidence="1">
    <location>
        <begin position="72"/>
        <end position="90"/>
    </location>
</feature>
<feature type="transmembrane region" description="Helical" evidence="1">
    <location>
        <begin position="102"/>
        <end position="122"/>
    </location>
</feature>
<comment type="caution">
    <text evidence="2">The sequence shown here is derived from an EMBL/GenBank/DDBJ whole genome shotgun (WGS) entry which is preliminary data.</text>
</comment>
<dbReference type="Proteomes" id="UP001595821">
    <property type="component" value="Unassembled WGS sequence"/>
</dbReference>
<name>A0ABD5P165_9EURY</name>
<evidence type="ECO:0000313" key="3">
    <source>
        <dbReference type="Proteomes" id="UP001595821"/>
    </source>
</evidence>
<dbReference type="GeneID" id="71853697"/>
<accession>A0ABD5P165</accession>
<gene>
    <name evidence="2" type="ORF">ACFOZ7_12790</name>
</gene>
<evidence type="ECO:0008006" key="4">
    <source>
        <dbReference type="Google" id="ProtNLM"/>
    </source>
</evidence>
<dbReference type="InterPro" id="IPR055896">
    <property type="entry name" value="DUF7473"/>
</dbReference>
<dbReference type="RefSeq" id="WP_246974138.1">
    <property type="nucleotide sequence ID" value="NZ_CP095397.1"/>
</dbReference>
<proteinExistence type="predicted"/>
<keyword evidence="1" id="KW-1133">Transmembrane helix</keyword>
<evidence type="ECO:0000256" key="1">
    <source>
        <dbReference type="SAM" id="Phobius"/>
    </source>
</evidence>
<evidence type="ECO:0000313" key="2">
    <source>
        <dbReference type="EMBL" id="MFC4247820.1"/>
    </source>
</evidence>
<dbReference type="EMBL" id="JBHSDJ010000100">
    <property type="protein sequence ID" value="MFC4247820.1"/>
    <property type="molecule type" value="Genomic_DNA"/>
</dbReference>
<keyword evidence="1" id="KW-0472">Membrane</keyword>
<keyword evidence="1" id="KW-0812">Transmembrane</keyword>
<feature type="transmembrane region" description="Helical" evidence="1">
    <location>
        <begin position="47"/>
        <end position="66"/>
    </location>
</feature>
<dbReference type="AlphaFoldDB" id="A0ABD5P165"/>
<dbReference type="Pfam" id="PF24285">
    <property type="entry name" value="DUF7473"/>
    <property type="match status" value="1"/>
</dbReference>
<sequence>MVVAQVAPEALDPATGGPIAYLGTFLVSTLFYGVTLHIAARYVLGDVGVRQAFTVAPALGLVSILLQQWGPVVVIPVTFAVAYVAIRVVYDLSYRITLLVTVVYYTVAVLVGLTIFNFVRLLGTAPV</sequence>
<organism evidence="2 3">
    <name type="scientific">Natribaculum luteum</name>
    <dbReference type="NCBI Taxonomy" id="1586232"/>
    <lineage>
        <taxon>Archaea</taxon>
        <taxon>Methanobacteriati</taxon>
        <taxon>Methanobacteriota</taxon>
        <taxon>Stenosarchaea group</taxon>
        <taxon>Halobacteria</taxon>
        <taxon>Halobacteriales</taxon>
        <taxon>Natrialbaceae</taxon>
        <taxon>Natribaculum</taxon>
    </lineage>
</organism>